<reference evidence="2" key="1">
    <citation type="submission" date="2023-06" db="EMBL/GenBank/DDBJ databases">
        <title>Genome-scale phylogeny and comparative genomics of the fungal order Sordariales.</title>
        <authorList>
            <consortium name="Lawrence Berkeley National Laboratory"/>
            <person name="Hensen N."/>
            <person name="Bonometti L."/>
            <person name="Westerberg I."/>
            <person name="Brannstrom I.O."/>
            <person name="Guillou S."/>
            <person name="Cros-Aarteil S."/>
            <person name="Calhoun S."/>
            <person name="Haridas S."/>
            <person name="Kuo A."/>
            <person name="Mondo S."/>
            <person name="Pangilinan J."/>
            <person name="Riley R."/>
            <person name="Labutti K."/>
            <person name="Andreopoulos B."/>
            <person name="Lipzen A."/>
            <person name="Chen C."/>
            <person name="Yanf M."/>
            <person name="Daum C."/>
            <person name="Ng V."/>
            <person name="Clum A."/>
            <person name="Steindorff A."/>
            <person name="Ohm R."/>
            <person name="Martin F."/>
            <person name="Silar P."/>
            <person name="Natvig D."/>
            <person name="Lalanne C."/>
            <person name="Gautier V."/>
            <person name="Ament-Velasquez S.L."/>
            <person name="Kruys A."/>
            <person name="Hutchinson M.I."/>
            <person name="Powell A.J."/>
            <person name="Barry K."/>
            <person name="Miller A.N."/>
            <person name="Grigoriev I.V."/>
            <person name="Debuchy R."/>
            <person name="Gladieux P."/>
            <person name="Thoren M.H."/>
            <person name="Johannesson H."/>
        </authorList>
    </citation>
    <scope>NUCLEOTIDE SEQUENCE</scope>
    <source>
        <strain evidence="2">SMH4607-1</strain>
    </source>
</reference>
<protein>
    <recommendedName>
        <fullName evidence="4">Alpha/beta-hydrolase</fullName>
    </recommendedName>
</protein>
<evidence type="ECO:0000313" key="3">
    <source>
        <dbReference type="Proteomes" id="UP001172102"/>
    </source>
</evidence>
<evidence type="ECO:0000313" key="2">
    <source>
        <dbReference type="EMBL" id="KAK0714479.1"/>
    </source>
</evidence>
<dbReference type="EMBL" id="JAUKUA010000004">
    <property type="protein sequence ID" value="KAK0714479.1"/>
    <property type="molecule type" value="Genomic_DNA"/>
</dbReference>
<comment type="caution">
    <text evidence="2">The sequence shown here is derived from an EMBL/GenBank/DDBJ whole genome shotgun (WGS) entry which is preliminary data.</text>
</comment>
<keyword evidence="1" id="KW-0732">Signal</keyword>
<proteinExistence type="predicted"/>
<evidence type="ECO:0008006" key="4">
    <source>
        <dbReference type="Google" id="ProtNLM"/>
    </source>
</evidence>
<accession>A0AA40AEN3</accession>
<dbReference type="PANTHER" id="PTHR33428:SF14">
    <property type="entry name" value="CARBOXYLESTERASE TYPE B DOMAIN-CONTAINING PROTEIN"/>
    <property type="match status" value="1"/>
</dbReference>
<dbReference type="SUPFAM" id="SSF53474">
    <property type="entry name" value="alpha/beta-Hydrolases"/>
    <property type="match status" value="1"/>
</dbReference>
<feature type="signal peptide" evidence="1">
    <location>
        <begin position="1"/>
        <end position="18"/>
    </location>
</feature>
<organism evidence="2 3">
    <name type="scientific">Lasiosphaeris hirsuta</name>
    <dbReference type="NCBI Taxonomy" id="260670"/>
    <lineage>
        <taxon>Eukaryota</taxon>
        <taxon>Fungi</taxon>
        <taxon>Dikarya</taxon>
        <taxon>Ascomycota</taxon>
        <taxon>Pezizomycotina</taxon>
        <taxon>Sordariomycetes</taxon>
        <taxon>Sordariomycetidae</taxon>
        <taxon>Sordariales</taxon>
        <taxon>Lasiosphaeriaceae</taxon>
        <taxon>Lasiosphaeris</taxon>
    </lineage>
</organism>
<evidence type="ECO:0000256" key="1">
    <source>
        <dbReference type="SAM" id="SignalP"/>
    </source>
</evidence>
<sequence length="327" mass="34451">MAPFSSFLKAFIAVSAVGVVVRQTGTFVPKAGYFPMTGDDTIAGGIFCISLLDLGTYLGRAGNPAGPTSEAPRGAGQATSGSGAYPATSFLNPDLPKHTIFAPKTPPPNTVSLPLITWGNGGCATDPTSFKNFLTEVASHGYIIAAVGRASGISQAQTTVENHRAGLDWGASGKAAKYGNVNAGAITAMGQSCGGLEAMSTAYHDERVKRIVMLNIAIFQDEKRYLLQEIKAPVGYFIGGKTDMGYPNAEKDYKLLTAGLPVYKANLDTGHAGTYSATNGGKFGKAVVNYLQWQWRGNATAKAILLDPQSPGSLVPDKWTVEYKNWV</sequence>
<dbReference type="Gene3D" id="3.40.50.1820">
    <property type="entry name" value="alpha/beta hydrolase"/>
    <property type="match status" value="1"/>
</dbReference>
<name>A0AA40AEN3_9PEZI</name>
<dbReference type="PANTHER" id="PTHR33428">
    <property type="entry name" value="CHLOROPHYLLASE-2, CHLOROPLASTIC"/>
    <property type="match status" value="1"/>
</dbReference>
<dbReference type="AlphaFoldDB" id="A0AA40AEN3"/>
<feature type="chain" id="PRO_5041282913" description="Alpha/beta-hydrolase" evidence="1">
    <location>
        <begin position="19"/>
        <end position="327"/>
    </location>
</feature>
<gene>
    <name evidence="2" type="ORF">B0H67DRAFT_644339</name>
</gene>
<keyword evidence="3" id="KW-1185">Reference proteome</keyword>
<dbReference type="InterPro" id="IPR029058">
    <property type="entry name" value="AB_hydrolase_fold"/>
</dbReference>
<dbReference type="Proteomes" id="UP001172102">
    <property type="component" value="Unassembled WGS sequence"/>
</dbReference>